<dbReference type="AlphaFoldDB" id="A0A8X7VM61"/>
<evidence type="ECO:0000313" key="3">
    <source>
        <dbReference type="EMBL" id="KAG2313850.1"/>
    </source>
</evidence>
<evidence type="ECO:0000256" key="1">
    <source>
        <dbReference type="SAM" id="MobiDB-lite"/>
    </source>
</evidence>
<dbReference type="Proteomes" id="UP000886595">
    <property type="component" value="Unassembled WGS sequence"/>
</dbReference>
<dbReference type="OrthoDB" id="1087826at2759"/>
<keyword evidence="4" id="KW-1185">Reference proteome</keyword>
<dbReference type="InterPro" id="IPR024752">
    <property type="entry name" value="Myb/SANT-like_dom"/>
</dbReference>
<organism evidence="3 4">
    <name type="scientific">Brassica carinata</name>
    <name type="common">Ethiopian mustard</name>
    <name type="synonym">Abyssinian cabbage</name>
    <dbReference type="NCBI Taxonomy" id="52824"/>
    <lineage>
        <taxon>Eukaryota</taxon>
        <taxon>Viridiplantae</taxon>
        <taxon>Streptophyta</taxon>
        <taxon>Embryophyta</taxon>
        <taxon>Tracheophyta</taxon>
        <taxon>Spermatophyta</taxon>
        <taxon>Magnoliopsida</taxon>
        <taxon>eudicotyledons</taxon>
        <taxon>Gunneridae</taxon>
        <taxon>Pentapetalae</taxon>
        <taxon>rosids</taxon>
        <taxon>malvids</taxon>
        <taxon>Brassicales</taxon>
        <taxon>Brassicaceae</taxon>
        <taxon>Brassiceae</taxon>
        <taxon>Brassica</taxon>
    </lineage>
</organism>
<gene>
    <name evidence="3" type="ORF">Bca52824_016972</name>
</gene>
<feature type="domain" description="Myb/SANT-like" evidence="2">
    <location>
        <begin position="10"/>
        <end position="90"/>
    </location>
</feature>
<proteinExistence type="predicted"/>
<accession>A0A8X7VM61</accession>
<reference evidence="3 4" key="1">
    <citation type="submission" date="2020-02" db="EMBL/GenBank/DDBJ databases">
        <authorList>
            <person name="Ma Q."/>
            <person name="Huang Y."/>
            <person name="Song X."/>
            <person name="Pei D."/>
        </authorList>
    </citation>
    <scope>NUCLEOTIDE SEQUENCE [LARGE SCALE GENOMIC DNA]</scope>
    <source>
        <strain evidence="3">Sxm20200214</strain>
        <tissue evidence="3">Leaf</tissue>
    </source>
</reference>
<name>A0A8X7VM61_BRACI</name>
<sequence>MNVFISFISMRKRKKKGNKTKAGINQTGKEFIINKFEERFGKRHVWERFKNKYDISRKAYMKFKRLIHNRTGMGYDSMGRIDMSDDWWEARIAEWPKARKYKNKLIPNMDVFEAEFGAITVTGAEGWSAQQGEASLGSRMGVDSEDDSVPVDMDISEHMGETSNRGGCRKKAQRDGSD</sequence>
<dbReference type="EMBL" id="JAAMPC010000004">
    <property type="protein sequence ID" value="KAG2313850.1"/>
    <property type="molecule type" value="Genomic_DNA"/>
</dbReference>
<dbReference type="Pfam" id="PF12776">
    <property type="entry name" value="Myb_DNA-bind_3"/>
    <property type="match status" value="1"/>
</dbReference>
<protein>
    <recommendedName>
        <fullName evidence="2">Myb/SANT-like domain-containing protein</fullName>
    </recommendedName>
</protein>
<dbReference type="PANTHER" id="PTHR31704:SF54">
    <property type="entry name" value="MYB_SANT-LIKE DOMAIN-CONTAINING PROTEIN"/>
    <property type="match status" value="1"/>
</dbReference>
<comment type="caution">
    <text evidence="3">The sequence shown here is derived from an EMBL/GenBank/DDBJ whole genome shotgun (WGS) entry which is preliminary data.</text>
</comment>
<evidence type="ECO:0000313" key="4">
    <source>
        <dbReference type="Proteomes" id="UP000886595"/>
    </source>
</evidence>
<dbReference type="PANTHER" id="PTHR31704">
    <property type="entry name" value="MYB/SANT-LIKE DNA-BINDING DOMAIN PROTEIN-RELATED"/>
    <property type="match status" value="1"/>
</dbReference>
<feature type="region of interest" description="Disordered" evidence="1">
    <location>
        <begin position="130"/>
        <end position="178"/>
    </location>
</feature>
<evidence type="ECO:0000259" key="2">
    <source>
        <dbReference type="Pfam" id="PF12776"/>
    </source>
</evidence>